<dbReference type="PANTHER" id="PTHR41913:SF1">
    <property type="entry name" value="DUF1684 DOMAIN-CONTAINING PROTEIN"/>
    <property type="match status" value="1"/>
</dbReference>
<feature type="chain" id="PRO_5047396447" evidence="1">
    <location>
        <begin position="19"/>
        <end position="201"/>
    </location>
</feature>
<keyword evidence="1" id="KW-0732">Signal</keyword>
<sequence>MRYAHLLGLLFLSFFSVAQSSKQIDSALAYQRQLDLSYSDCEDSPLTEDDLEHFKGLPFFKVDTNYIVKAKFEKIEGQKPFVMPTTTERKPLYLKYAKLSFKLKDSIYALYAYQNQQLVQDSAYVDYLFLPFTDRSNGVSSYRGGRYLDVRIPKKDSLILDFNRAYNPYCAYNPKYSCPIPPEENDLPVAINAGVKYRMLY</sequence>
<dbReference type="Proteomes" id="UP001500507">
    <property type="component" value="Unassembled WGS sequence"/>
</dbReference>
<dbReference type="Pfam" id="PF07920">
    <property type="entry name" value="DUF1684"/>
    <property type="match status" value="1"/>
</dbReference>
<dbReference type="InterPro" id="IPR012467">
    <property type="entry name" value="DUF1684"/>
</dbReference>
<reference evidence="2 3" key="1">
    <citation type="journal article" date="2019" name="Int. J. Syst. Evol. Microbiol.">
        <title>The Global Catalogue of Microorganisms (GCM) 10K type strain sequencing project: providing services to taxonomists for standard genome sequencing and annotation.</title>
        <authorList>
            <consortium name="The Broad Institute Genomics Platform"/>
            <consortium name="The Broad Institute Genome Sequencing Center for Infectious Disease"/>
            <person name="Wu L."/>
            <person name="Ma J."/>
        </authorList>
    </citation>
    <scope>NUCLEOTIDE SEQUENCE [LARGE SCALE GENOMIC DNA]</scope>
    <source>
        <strain evidence="2 3">JCM 16082</strain>
    </source>
</reference>
<evidence type="ECO:0000256" key="1">
    <source>
        <dbReference type="SAM" id="SignalP"/>
    </source>
</evidence>
<dbReference type="PANTHER" id="PTHR41913">
    <property type="entry name" value="DUF1684 DOMAIN-CONTAINING PROTEIN"/>
    <property type="match status" value="1"/>
</dbReference>
<comment type="caution">
    <text evidence="2">The sequence shown here is derived from an EMBL/GenBank/DDBJ whole genome shotgun (WGS) entry which is preliminary data.</text>
</comment>
<gene>
    <name evidence="2" type="ORF">GCM10009117_24610</name>
</gene>
<keyword evidence="3" id="KW-1185">Reference proteome</keyword>
<accession>A0ABN1MKB4</accession>
<protein>
    <submittedName>
        <fullName evidence="2">DUF1684 domain-containing protein</fullName>
    </submittedName>
</protein>
<dbReference type="RefSeq" id="WP_343768154.1">
    <property type="nucleotide sequence ID" value="NZ_BAAAFG010000016.1"/>
</dbReference>
<organism evidence="2 3">
    <name type="scientific">Gangjinia marincola</name>
    <dbReference type="NCBI Taxonomy" id="578463"/>
    <lineage>
        <taxon>Bacteria</taxon>
        <taxon>Pseudomonadati</taxon>
        <taxon>Bacteroidota</taxon>
        <taxon>Flavobacteriia</taxon>
        <taxon>Flavobacteriales</taxon>
        <taxon>Flavobacteriaceae</taxon>
        <taxon>Gangjinia</taxon>
    </lineage>
</organism>
<proteinExistence type="predicted"/>
<name>A0ABN1MKB4_9FLAO</name>
<dbReference type="EMBL" id="BAAAFG010000016">
    <property type="protein sequence ID" value="GAA0873314.1"/>
    <property type="molecule type" value="Genomic_DNA"/>
</dbReference>
<evidence type="ECO:0000313" key="3">
    <source>
        <dbReference type="Proteomes" id="UP001500507"/>
    </source>
</evidence>
<feature type="signal peptide" evidence="1">
    <location>
        <begin position="1"/>
        <end position="18"/>
    </location>
</feature>
<evidence type="ECO:0000313" key="2">
    <source>
        <dbReference type="EMBL" id="GAA0873314.1"/>
    </source>
</evidence>